<dbReference type="InterPro" id="IPR000642">
    <property type="entry name" value="Peptidase_M41"/>
</dbReference>
<evidence type="ECO:0000256" key="6">
    <source>
        <dbReference type="ARBA" id="ARBA00022741"/>
    </source>
</evidence>
<evidence type="ECO:0000256" key="12">
    <source>
        <dbReference type="ARBA" id="ARBA00023136"/>
    </source>
</evidence>
<evidence type="ECO:0000256" key="10">
    <source>
        <dbReference type="ARBA" id="ARBA00022989"/>
    </source>
</evidence>
<evidence type="ECO:0000256" key="3">
    <source>
        <dbReference type="ARBA" id="ARBA00022670"/>
    </source>
</evidence>
<dbReference type="InterPro" id="IPR041569">
    <property type="entry name" value="AAA_lid_3"/>
</dbReference>
<evidence type="ECO:0000256" key="5">
    <source>
        <dbReference type="ARBA" id="ARBA00022723"/>
    </source>
</evidence>
<dbReference type="CDD" id="cd19501">
    <property type="entry name" value="RecA-like_FtsH"/>
    <property type="match status" value="1"/>
</dbReference>
<dbReference type="InterPro" id="IPR005936">
    <property type="entry name" value="FtsH"/>
</dbReference>
<proteinExistence type="inferred from homology"/>
<dbReference type="OrthoDB" id="9809379at2"/>
<dbReference type="Gene3D" id="3.40.50.300">
    <property type="entry name" value="P-loop containing nucleotide triphosphate hydrolases"/>
    <property type="match status" value="1"/>
</dbReference>
<keyword evidence="4 14" id="KW-0812">Transmembrane</keyword>
<dbReference type="RefSeq" id="WP_002772296.1">
    <property type="nucleotide sequence ID" value="NZ_JQDG01000056.1"/>
</dbReference>
<dbReference type="SMART" id="SM00382">
    <property type="entry name" value="AAA"/>
    <property type="match status" value="1"/>
</dbReference>
<feature type="domain" description="AAA+ ATPase" evidence="18">
    <location>
        <begin position="230"/>
        <end position="369"/>
    </location>
</feature>
<evidence type="ECO:0000313" key="20">
    <source>
        <dbReference type="Proteomes" id="UP000460298"/>
    </source>
</evidence>
<comment type="function">
    <text evidence="14">Acts as a processive, ATP-dependent zinc metallopeptidase for both cytoplasmic and membrane proteins. Plays a role in the quality control of integral membrane proteins.</text>
</comment>
<accession>A0A833H285</accession>
<evidence type="ECO:0000256" key="17">
    <source>
        <dbReference type="SAM" id="SignalP"/>
    </source>
</evidence>
<keyword evidence="12 14" id="KW-0472">Membrane</keyword>
<keyword evidence="8 14" id="KW-0862">Zinc</keyword>
<evidence type="ECO:0000259" key="18">
    <source>
        <dbReference type="SMART" id="SM00382"/>
    </source>
</evidence>
<keyword evidence="9 14" id="KW-0067">ATP-binding</keyword>
<evidence type="ECO:0000256" key="2">
    <source>
        <dbReference type="ARBA" id="ARBA00010044"/>
    </source>
</evidence>
<dbReference type="Pfam" id="PF17862">
    <property type="entry name" value="AAA_lid_3"/>
    <property type="match status" value="1"/>
</dbReference>
<sequence length="668" mass="74043">MNKNFKFLLLIFTGVVVLLTMAQTAGRCSPLAMEKEEKLTFSEFRKMIDPYNDQAIGNIYTKEAMAGANSETNPFLLRIGPKKIEGRYVKKGQRIEPTDDVEVIKSKTVPFVVESMPELINEALIDQLDKNRVHYRFENPDEGGMLGTILQMLPFIIIVALLWMFMIRQIQSTGNKAMAFGKSKAKLNPEGKTRVTFTDVAGCDEAKEELVEVVDFLKDPRKFQTIGARIPRGVLLVGPPGTGKTLLARAVAGEAGVPFYSISGSDFVEMFVGVGASRVRDLFEQAKKNAPCIIFIDEIDAVGRLRGAGLGGGHDEREQTLNQLLVEMDGFEENEGVIVVAATNRPDVLDPALLRPGRFDRQVVVDAPDVKGREEILRIHARKVPMTSDVSLSRIARGTPGFTGADLANLINEAALLAARKNKKRVTQEELEEAKDKVIMGPERRSILITEKEKEVIAYHEGGHALLGTLLPYSEPVHKVTIIPRGRALGLTQQLPEDDRHIQPKKYWLDRICVLMGGYLAEGIIFNDTSTGASNDIQVATNIARRMVCEWGMSEKLGTISYSQDNGNVFLGREISSSRHYSEETAAMIDGEVKRFVQEQLDRGRELLTNHREKLERIAKALLERESIGGEELNDIMGSDISDKQKRAFSHDAKPPEFEGGAEPAPAT</sequence>
<dbReference type="InterPro" id="IPR003593">
    <property type="entry name" value="AAA+_ATPase"/>
</dbReference>
<dbReference type="FunFam" id="3.40.50.300:FF:000001">
    <property type="entry name" value="ATP-dependent zinc metalloprotease FtsH"/>
    <property type="match status" value="1"/>
</dbReference>
<feature type="compositionally biased region" description="Basic and acidic residues" evidence="16">
    <location>
        <begin position="641"/>
        <end position="657"/>
    </location>
</feature>
<evidence type="ECO:0000256" key="14">
    <source>
        <dbReference type="HAMAP-Rule" id="MF_01458"/>
    </source>
</evidence>
<dbReference type="InterPro" id="IPR003960">
    <property type="entry name" value="ATPase_AAA_CS"/>
</dbReference>
<evidence type="ECO:0000256" key="11">
    <source>
        <dbReference type="ARBA" id="ARBA00023049"/>
    </source>
</evidence>
<feature type="chain" id="PRO_5032293609" description="ATP-dependent zinc metalloprotease FtsH" evidence="17">
    <location>
        <begin position="23"/>
        <end position="668"/>
    </location>
</feature>
<evidence type="ECO:0000256" key="9">
    <source>
        <dbReference type="ARBA" id="ARBA00022840"/>
    </source>
</evidence>
<dbReference type="SUPFAM" id="SSF140990">
    <property type="entry name" value="FtsH protease domain-like"/>
    <property type="match status" value="1"/>
</dbReference>
<keyword evidence="3 14" id="KW-0645">Protease</keyword>
<comment type="similarity">
    <text evidence="13 14">In the central section; belongs to the AAA ATPase family.</text>
</comment>
<gene>
    <name evidence="14" type="primary">ftsH</name>
    <name evidence="19" type="ORF">F9K24_07530</name>
</gene>
<feature type="region of interest" description="Disordered" evidence="16">
    <location>
        <begin position="634"/>
        <end position="668"/>
    </location>
</feature>
<evidence type="ECO:0000256" key="16">
    <source>
        <dbReference type="SAM" id="MobiDB-lite"/>
    </source>
</evidence>
<dbReference type="SUPFAM" id="SSF52540">
    <property type="entry name" value="P-loop containing nucleoside triphosphate hydrolases"/>
    <property type="match status" value="1"/>
</dbReference>
<comment type="similarity">
    <text evidence="15">Belongs to the AAA ATPase family.</text>
</comment>
<evidence type="ECO:0000256" key="13">
    <source>
        <dbReference type="ARBA" id="ARBA00061570"/>
    </source>
</evidence>
<evidence type="ECO:0000256" key="4">
    <source>
        <dbReference type="ARBA" id="ARBA00022692"/>
    </source>
</evidence>
<feature type="signal peptide" evidence="17">
    <location>
        <begin position="1"/>
        <end position="22"/>
    </location>
</feature>
<dbReference type="EMBL" id="WBUI01000006">
    <property type="protein sequence ID" value="KAB2933189.1"/>
    <property type="molecule type" value="Genomic_DNA"/>
</dbReference>
<organism evidence="19 20">
    <name type="scientific">Leptonema illini</name>
    <dbReference type="NCBI Taxonomy" id="183"/>
    <lineage>
        <taxon>Bacteria</taxon>
        <taxon>Pseudomonadati</taxon>
        <taxon>Spirochaetota</taxon>
        <taxon>Spirochaetia</taxon>
        <taxon>Leptospirales</taxon>
        <taxon>Leptospiraceae</taxon>
        <taxon>Leptonema</taxon>
    </lineage>
</organism>
<dbReference type="GO" id="GO:0030163">
    <property type="term" value="P:protein catabolic process"/>
    <property type="evidence" value="ECO:0007669"/>
    <property type="project" value="UniProtKB-UniRule"/>
</dbReference>
<dbReference type="FunFam" id="1.10.8.60:FF:000001">
    <property type="entry name" value="ATP-dependent zinc metalloprotease FtsH"/>
    <property type="match status" value="1"/>
</dbReference>
<evidence type="ECO:0000313" key="19">
    <source>
        <dbReference type="EMBL" id="KAB2933189.1"/>
    </source>
</evidence>
<feature type="binding site" evidence="14">
    <location>
        <position position="460"/>
    </location>
    <ligand>
        <name>Zn(2+)</name>
        <dbReference type="ChEBI" id="CHEBI:29105"/>
        <note>catalytic</note>
    </ligand>
</feature>
<dbReference type="InterPro" id="IPR037219">
    <property type="entry name" value="Peptidase_M41-like"/>
</dbReference>
<keyword evidence="14" id="KW-1003">Cell membrane</keyword>
<evidence type="ECO:0000256" key="8">
    <source>
        <dbReference type="ARBA" id="ARBA00022833"/>
    </source>
</evidence>
<keyword evidence="17" id="KW-0732">Signal</keyword>
<feature type="binding site" evidence="14">
    <location>
        <position position="464"/>
    </location>
    <ligand>
        <name>Zn(2+)</name>
        <dbReference type="ChEBI" id="CHEBI:29105"/>
        <note>catalytic</note>
    </ligand>
</feature>
<feature type="compositionally biased region" description="Low complexity" evidence="16">
    <location>
        <begin position="658"/>
        <end position="668"/>
    </location>
</feature>
<reference evidence="19 20" key="1">
    <citation type="submission" date="2019-10" db="EMBL/GenBank/DDBJ databases">
        <title>Extracellular Electron Transfer in a Candidatus Methanoperedens spp. Enrichment Culture.</title>
        <authorList>
            <person name="Berger S."/>
            <person name="Rangel Shaw D."/>
            <person name="Berben T."/>
            <person name="In 'T Zandt M."/>
            <person name="Frank J."/>
            <person name="Reimann J."/>
            <person name="Jetten M.S.M."/>
            <person name="Welte C.U."/>
        </authorList>
    </citation>
    <scope>NUCLEOTIDE SEQUENCE [LARGE SCALE GENOMIC DNA]</scope>
    <source>
        <strain evidence="19">SB12</strain>
    </source>
</reference>
<comment type="subcellular location">
    <subcellularLocation>
        <location evidence="14">Cell membrane</location>
        <topology evidence="14">Multi-pass membrane protein</topology>
        <orientation evidence="14">Cytoplasmic side</orientation>
    </subcellularLocation>
    <subcellularLocation>
        <location evidence="1">Membrane</location>
    </subcellularLocation>
</comment>
<comment type="cofactor">
    <cofactor evidence="14">
        <name>Zn(2+)</name>
        <dbReference type="ChEBI" id="CHEBI:29105"/>
    </cofactor>
    <text evidence="14">Binds 1 zinc ion per subunit.</text>
</comment>
<comment type="similarity">
    <text evidence="2 14">In the C-terminal section; belongs to the peptidase M41 family.</text>
</comment>
<dbReference type="Pfam" id="PF00004">
    <property type="entry name" value="AAA"/>
    <property type="match status" value="1"/>
</dbReference>
<dbReference type="NCBIfam" id="TIGR01241">
    <property type="entry name" value="FtsH_fam"/>
    <property type="match status" value="1"/>
</dbReference>
<dbReference type="FunFam" id="1.20.58.760:FF:000001">
    <property type="entry name" value="ATP-dependent zinc metalloprotease FtsH"/>
    <property type="match status" value="1"/>
</dbReference>
<keyword evidence="6 14" id="KW-0547">Nucleotide-binding</keyword>
<dbReference type="GO" id="GO:0006508">
    <property type="term" value="P:proteolysis"/>
    <property type="evidence" value="ECO:0007669"/>
    <property type="project" value="UniProtKB-KW"/>
</dbReference>
<dbReference type="GO" id="GO:0008270">
    <property type="term" value="F:zinc ion binding"/>
    <property type="evidence" value="ECO:0007669"/>
    <property type="project" value="UniProtKB-UniRule"/>
</dbReference>
<dbReference type="Gene3D" id="1.20.58.760">
    <property type="entry name" value="Peptidase M41"/>
    <property type="match status" value="1"/>
</dbReference>
<protein>
    <recommendedName>
        <fullName evidence="14">ATP-dependent zinc metalloprotease FtsH</fullName>
        <ecNumber evidence="14">3.4.24.-</ecNumber>
    </recommendedName>
</protein>
<dbReference type="GO" id="GO:0005524">
    <property type="term" value="F:ATP binding"/>
    <property type="evidence" value="ECO:0007669"/>
    <property type="project" value="UniProtKB-UniRule"/>
</dbReference>
<keyword evidence="10 14" id="KW-1133">Transmembrane helix</keyword>
<feature type="binding site" evidence="14">
    <location>
        <position position="536"/>
    </location>
    <ligand>
        <name>Zn(2+)</name>
        <dbReference type="ChEBI" id="CHEBI:29105"/>
        <note>catalytic</note>
    </ligand>
</feature>
<dbReference type="Pfam" id="PF01434">
    <property type="entry name" value="Peptidase_M41"/>
    <property type="match status" value="1"/>
</dbReference>
<dbReference type="HAMAP" id="MF_01458">
    <property type="entry name" value="FtsH"/>
    <property type="match status" value="1"/>
</dbReference>
<dbReference type="EC" id="3.4.24.-" evidence="14"/>
<feature type="transmembrane region" description="Helical" evidence="14">
    <location>
        <begin position="145"/>
        <end position="166"/>
    </location>
</feature>
<dbReference type="PANTHER" id="PTHR23076:SF97">
    <property type="entry name" value="ATP-DEPENDENT ZINC METALLOPROTEASE YME1L1"/>
    <property type="match status" value="1"/>
</dbReference>
<comment type="caution">
    <text evidence="19">The sequence shown here is derived from an EMBL/GenBank/DDBJ whole genome shotgun (WGS) entry which is preliminary data.</text>
</comment>
<feature type="binding site" evidence="14">
    <location>
        <begin position="238"/>
        <end position="245"/>
    </location>
    <ligand>
        <name>ATP</name>
        <dbReference type="ChEBI" id="CHEBI:30616"/>
    </ligand>
</feature>
<keyword evidence="11 14" id="KW-0482">Metalloprotease</keyword>
<feature type="active site" evidence="14">
    <location>
        <position position="461"/>
    </location>
</feature>
<dbReference type="PANTHER" id="PTHR23076">
    <property type="entry name" value="METALLOPROTEASE M41 FTSH"/>
    <property type="match status" value="1"/>
</dbReference>
<dbReference type="Proteomes" id="UP000460298">
    <property type="component" value="Unassembled WGS sequence"/>
</dbReference>
<name>A0A833H285_9LEPT</name>
<dbReference type="InterPro" id="IPR003959">
    <property type="entry name" value="ATPase_AAA_core"/>
</dbReference>
<comment type="subunit">
    <text evidence="14">Homohexamer.</text>
</comment>
<evidence type="ECO:0000256" key="15">
    <source>
        <dbReference type="RuleBase" id="RU003651"/>
    </source>
</evidence>
<dbReference type="GO" id="GO:0004222">
    <property type="term" value="F:metalloendopeptidase activity"/>
    <property type="evidence" value="ECO:0007669"/>
    <property type="project" value="InterPro"/>
</dbReference>
<dbReference type="GO" id="GO:0004176">
    <property type="term" value="F:ATP-dependent peptidase activity"/>
    <property type="evidence" value="ECO:0007669"/>
    <property type="project" value="InterPro"/>
</dbReference>
<keyword evidence="7 14" id="KW-0378">Hydrolase</keyword>
<evidence type="ECO:0000256" key="1">
    <source>
        <dbReference type="ARBA" id="ARBA00004370"/>
    </source>
</evidence>
<keyword evidence="5 14" id="KW-0479">Metal-binding</keyword>
<evidence type="ECO:0000256" key="7">
    <source>
        <dbReference type="ARBA" id="ARBA00022801"/>
    </source>
</evidence>
<comment type="caution">
    <text evidence="14">Lacks conserved residue(s) required for the propagation of feature annotation.</text>
</comment>
<dbReference type="GO" id="GO:0005886">
    <property type="term" value="C:plasma membrane"/>
    <property type="evidence" value="ECO:0007669"/>
    <property type="project" value="UniProtKB-SubCell"/>
</dbReference>
<dbReference type="Gene3D" id="1.10.8.60">
    <property type="match status" value="1"/>
</dbReference>
<dbReference type="GO" id="GO:0016887">
    <property type="term" value="F:ATP hydrolysis activity"/>
    <property type="evidence" value="ECO:0007669"/>
    <property type="project" value="UniProtKB-UniRule"/>
</dbReference>
<dbReference type="PROSITE" id="PS00674">
    <property type="entry name" value="AAA"/>
    <property type="match status" value="1"/>
</dbReference>
<dbReference type="InterPro" id="IPR027417">
    <property type="entry name" value="P-loop_NTPase"/>
</dbReference>
<dbReference type="AlphaFoldDB" id="A0A833H285"/>